<keyword evidence="2" id="KW-1185">Reference proteome</keyword>
<name>A0A1D1V0C7_RAMVA</name>
<evidence type="ECO:0000313" key="2">
    <source>
        <dbReference type="Proteomes" id="UP000186922"/>
    </source>
</evidence>
<organism evidence="1 2">
    <name type="scientific">Ramazzottius varieornatus</name>
    <name type="common">Water bear</name>
    <name type="synonym">Tardigrade</name>
    <dbReference type="NCBI Taxonomy" id="947166"/>
    <lineage>
        <taxon>Eukaryota</taxon>
        <taxon>Metazoa</taxon>
        <taxon>Ecdysozoa</taxon>
        <taxon>Tardigrada</taxon>
        <taxon>Eutardigrada</taxon>
        <taxon>Parachela</taxon>
        <taxon>Hypsibioidea</taxon>
        <taxon>Ramazzottiidae</taxon>
        <taxon>Ramazzottius</taxon>
    </lineage>
</organism>
<sequence length="72" mass="8023">MTSRCAVRLVAVLEDQRLQPHFPKLPVAAAAESRRYVPQNSRDTPWLTSTADDWGSEFGADTNMFDCGLPEV</sequence>
<dbReference type="AlphaFoldDB" id="A0A1D1V0C7"/>
<dbReference type="Proteomes" id="UP000186922">
    <property type="component" value="Unassembled WGS sequence"/>
</dbReference>
<protein>
    <submittedName>
        <fullName evidence="1">Uncharacterized protein</fullName>
    </submittedName>
</protein>
<comment type="caution">
    <text evidence="1">The sequence shown here is derived from an EMBL/GenBank/DDBJ whole genome shotgun (WGS) entry which is preliminary data.</text>
</comment>
<accession>A0A1D1V0C7</accession>
<reference evidence="1 2" key="1">
    <citation type="journal article" date="2016" name="Nat. Commun.">
        <title>Extremotolerant tardigrade genome and improved radiotolerance of human cultured cells by tardigrade-unique protein.</title>
        <authorList>
            <person name="Hashimoto T."/>
            <person name="Horikawa D.D."/>
            <person name="Saito Y."/>
            <person name="Kuwahara H."/>
            <person name="Kozuka-Hata H."/>
            <person name="Shin-I T."/>
            <person name="Minakuchi Y."/>
            <person name="Ohishi K."/>
            <person name="Motoyama A."/>
            <person name="Aizu T."/>
            <person name="Enomoto A."/>
            <person name="Kondo K."/>
            <person name="Tanaka S."/>
            <person name="Hara Y."/>
            <person name="Koshikawa S."/>
            <person name="Sagara H."/>
            <person name="Miura T."/>
            <person name="Yokobori S."/>
            <person name="Miyagawa K."/>
            <person name="Suzuki Y."/>
            <person name="Kubo T."/>
            <person name="Oyama M."/>
            <person name="Kohara Y."/>
            <person name="Fujiyama A."/>
            <person name="Arakawa K."/>
            <person name="Katayama T."/>
            <person name="Toyoda A."/>
            <person name="Kunieda T."/>
        </authorList>
    </citation>
    <scope>NUCLEOTIDE SEQUENCE [LARGE SCALE GENOMIC DNA]</scope>
    <source>
        <strain evidence="1 2">YOKOZUNA-1</strain>
    </source>
</reference>
<proteinExistence type="predicted"/>
<gene>
    <name evidence="1" type="primary">RvY_06938-1</name>
    <name evidence="1" type="synonym">RvY_06938.1</name>
    <name evidence="1" type="ORF">RvY_06938</name>
</gene>
<dbReference type="EMBL" id="BDGG01000003">
    <property type="protein sequence ID" value="GAU95294.1"/>
    <property type="molecule type" value="Genomic_DNA"/>
</dbReference>
<evidence type="ECO:0000313" key="1">
    <source>
        <dbReference type="EMBL" id="GAU95294.1"/>
    </source>
</evidence>